<accession>A0A7X3S8L5</accession>
<name>A0A7X3S8L5_9HYPH</name>
<dbReference type="Proteomes" id="UP000433101">
    <property type="component" value="Unassembled WGS sequence"/>
</dbReference>
<gene>
    <name evidence="2" type="ORF">GR183_13595</name>
</gene>
<organism evidence="2 3">
    <name type="scientific">Stappia sediminis</name>
    <dbReference type="NCBI Taxonomy" id="2692190"/>
    <lineage>
        <taxon>Bacteria</taxon>
        <taxon>Pseudomonadati</taxon>
        <taxon>Pseudomonadota</taxon>
        <taxon>Alphaproteobacteria</taxon>
        <taxon>Hyphomicrobiales</taxon>
        <taxon>Stappiaceae</taxon>
        <taxon>Stappia</taxon>
    </lineage>
</organism>
<reference evidence="2 3" key="1">
    <citation type="submission" date="2019-12" db="EMBL/GenBank/DDBJ databases">
        <authorList>
            <person name="Li M."/>
        </authorList>
    </citation>
    <scope>NUCLEOTIDE SEQUENCE [LARGE SCALE GENOMIC DNA]</scope>
    <source>
        <strain evidence="2 3">GBMRC 2046</strain>
    </source>
</reference>
<dbReference type="AlphaFoldDB" id="A0A7X3S8L5"/>
<feature type="region of interest" description="Disordered" evidence="1">
    <location>
        <begin position="76"/>
        <end position="104"/>
    </location>
</feature>
<dbReference type="RefSeq" id="WP_160776178.1">
    <property type="nucleotide sequence ID" value="NZ_WUMV01000006.1"/>
</dbReference>
<dbReference type="EMBL" id="WUMV01000006">
    <property type="protein sequence ID" value="MXN65942.1"/>
    <property type="molecule type" value="Genomic_DNA"/>
</dbReference>
<protein>
    <submittedName>
        <fullName evidence="2">Uncharacterized protein</fullName>
    </submittedName>
</protein>
<feature type="region of interest" description="Disordered" evidence="1">
    <location>
        <begin position="1"/>
        <end position="20"/>
    </location>
</feature>
<sequence length="104" mass="11929">MRSDPGSVPKNPTEPRDNFDWLFNQQKKPFSGKICQSKRKVILLIADRIAGGRALHRRLRENRLANRQEYEIKKQGRDLARAGEQMADGDPSLQNLSVIQEELS</sequence>
<keyword evidence="3" id="KW-1185">Reference proteome</keyword>
<evidence type="ECO:0000313" key="2">
    <source>
        <dbReference type="EMBL" id="MXN65942.1"/>
    </source>
</evidence>
<evidence type="ECO:0000256" key="1">
    <source>
        <dbReference type="SAM" id="MobiDB-lite"/>
    </source>
</evidence>
<comment type="caution">
    <text evidence="2">The sequence shown here is derived from an EMBL/GenBank/DDBJ whole genome shotgun (WGS) entry which is preliminary data.</text>
</comment>
<proteinExistence type="predicted"/>
<evidence type="ECO:0000313" key="3">
    <source>
        <dbReference type="Proteomes" id="UP000433101"/>
    </source>
</evidence>